<proteinExistence type="predicted"/>
<dbReference type="InterPro" id="IPR001810">
    <property type="entry name" value="F-box_dom"/>
</dbReference>
<dbReference type="GO" id="GO:0050660">
    <property type="term" value="F:flavin adenine dinucleotide binding"/>
    <property type="evidence" value="ECO:0007669"/>
    <property type="project" value="TreeGrafter"/>
</dbReference>
<feature type="region of interest" description="Disordered" evidence="2">
    <location>
        <begin position="92"/>
        <end position="164"/>
    </location>
</feature>
<accession>A0A8H4P902</accession>
<dbReference type="InterPro" id="IPR036047">
    <property type="entry name" value="F-box-like_dom_sf"/>
</dbReference>
<keyword evidence="5" id="KW-1185">Reference proteome</keyword>
<evidence type="ECO:0000256" key="2">
    <source>
        <dbReference type="SAM" id="MobiDB-lite"/>
    </source>
</evidence>
<dbReference type="Pfam" id="PF13738">
    <property type="entry name" value="Pyr_redox_3"/>
    <property type="match status" value="1"/>
</dbReference>
<feature type="domain" description="F-box" evidence="3">
    <location>
        <begin position="435"/>
        <end position="484"/>
    </location>
</feature>
<dbReference type="OrthoDB" id="74360at2759"/>
<keyword evidence="1" id="KW-0560">Oxidoreductase</keyword>
<dbReference type="PANTHER" id="PTHR43539">
    <property type="entry name" value="FLAVIN-BINDING MONOOXYGENASE-LIKE PROTEIN (AFU_ORTHOLOGUE AFUA_4G09220)"/>
    <property type="match status" value="1"/>
</dbReference>
<evidence type="ECO:0000259" key="3">
    <source>
        <dbReference type="PROSITE" id="PS50181"/>
    </source>
</evidence>
<dbReference type="GO" id="GO:0004497">
    <property type="term" value="F:monooxygenase activity"/>
    <property type="evidence" value="ECO:0007669"/>
    <property type="project" value="TreeGrafter"/>
</dbReference>
<protein>
    <submittedName>
        <fullName evidence="4">Putative flavoprotein involved in K+ transport</fullName>
    </submittedName>
</protein>
<dbReference type="Gene3D" id="3.50.50.60">
    <property type="entry name" value="FAD/NAD(P)-binding domain"/>
    <property type="match status" value="2"/>
</dbReference>
<dbReference type="PROSITE" id="PS50181">
    <property type="entry name" value="FBOX"/>
    <property type="match status" value="1"/>
</dbReference>
<comment type="caution">
    <text evidence="4">The sequence shown here is derived from an EMBL/GenBank/DDBJ whole genome shotgun (WGS) entry which is preliminary data.</text>
</comment>
<evidence type="ECO:0000313" key="5">
    <source>
        <dbReference type="Proteomes" id="UP000605986"/>
    </source>
</evidence>
<dbReference type="EMBL" id="JAADJG010000192">
    <property type="protein sequence ID" value="KAF4452312.1"/>
    <property type="molecule type" value="Genomic_DNA"/>
</dbReference>
<name>A0A8H4P902_9HYPO</name>
<evidence type="ECO:0000256" key="1">
    <source>
        <dbReference type="ARBA" id="ARBA00023002"/>
    </source>
</evidence>
<dbReference type="InterPro" id="IPR050982">
    <property type="entry name" value="Auxin_biosynth/cation_transpt"/>
</dbReference>
<dbReference type="SUPFAM" id="SSF81383">
    <property type="entry name" value="F-box domain"/>
    <property type="match status" value="1"/>
</dbReference>
<dbReference type="SUPFAM" id="SSF51905">
    <property type="entry name" value="FAD/NAD(P)-binding domain"/>
    <property type="match status" value="1"/>
</dbReference>
<dbReference type="InterPro" id="IPR036188">
    <property type="entry name" value="FAD/NAD-bd_sf"/>
</dbReference>
<feature type="compositionally biased region" description="Acidic residues" evidence="2">
    <location>
        <begin position="107"/>
        <end position="142"/>
    </location>
</feature>
<organism evidence="4 5">
    <name type="scientific">Fusarium austroafricanum</name>
    <dbReference type="NCBI Taxonomy" id="2364996"/>
    <lineage>
        <taxon>Eukaryota</taxon>
        <taxon>Fungi</taxon>
        <taxon>Dikarya</taxon>
        <taxon>Ascomycota</taxon>
        <taxon>Pezizomycotina</taxon>
        <taxon>Sordariomycetes</taxon>
        <taxon>Hypocreomycetidae</taxon>
        <taxon>Hypocreales</taxon>
        <taxon>Nectriaceae</taxon>
        <taxon>Fusarium</taxon>
        <taxon>Fusarium concolor species complex</taxon>
    </lineage>
</organism>
<evidence type="ECO:0000313" key="4">
    <source>
        <dbReference type="EMBL" id="KAF4452312.1"/>
    </source>
</evidence>
<sequence length="1322" mass="148646">MSHQALASTWSTRVNHTLSILSSVTVHFSRRKRSYISVMSSYDCQICRVNLALARIRTPDEPPSAAWDYQGANYVGFFNEFPDEECEECTIIDRGPVDPPDPSAWPDQDESDDPDWLPDDQSQSEDDPLEYDSEWESEDSESDNLSSRDTDESPMGSHDADEKYSLCDIYTPELPERLPNGTRHTGFGGGFHKRYAYYSVNRQFINTSPLSDISSPNVPPEHIASPSCQKPQGINGCILSVAQMKNCRNARFLLPKPAHWKADASDKLLEGDERNLFYLSGESSGSNMSLARYFRGFHSVYPPRHGLKEIGIPWPHVDEGCYEYEDLLAPLPVHSYCLDVYAKCSLRRFDHVNLNGLWHWREMRSDANLYGLAGHIPPQRLEVRRGREISDIDHFWQHVPGDEWIVANPVEVPWVSQALRSCRSGIDIGDEQRPQSGFLALPTEIIQQSLSSLETSDVDAVARTCRTLYKVTQSVFRASIERDMPWLWELSEGCEYPASRDCLPTWDPLCPLGIAPPTLPVGLESEEDEDARWTRIILDYPEMEHVSNIAKECSRQRRKEAVAPYHTQLKVLLDDWHSFRGSVEAWIQRAKTQSDTGGMNWRRLWLLFNPQASPLPGIRNRARIWDDSWKHFYAEKPPTLPKVMWRPTYLSQSRSQTGKFTVKRASRLKAHETISLRLFRHLGLLKMETKTNAYPPAGDLRKLFDQQPLPVLTPDIVERISFAKVNEFDQSSSVLEAFAAALSAADAQALQECFFAHQAYWKDILAFTYHLRTFYTVPRVVPNLLVSCKDRGPSEWKLEGAVFVPVTPVLQFIDVSLSFKTSSPAATCSGRLVLLPVLNTGNLEWKIWILSTKLESLDLHPEDESLLQAPRLNLDGVKKFDTDVFIIGGGNAAVSLAARLKALGVESIMAERNAHVGDNWALRYDCMRFHVPTSACDKPYMSYPDELRGAHRLTKNDLANHLRCYVTSLNLNIMTSSRVTFAFFDNSMGKWVLMVETPSGKILLQAKHLVQATGIASQKPYIPTISDEQAYKGISIHSSGYKNGQSLANQGVKTVVIVGSANTAFDILEDCHSAGIKTTMVVRSPTYIVPLEYVCNDVSLGAYNHGVERTDRMFLTLPSVVEGQLARNFFRVLASQEPDRYSALKKAGFPVLDSAEPNQALYSNLIERAGGHYVDVGGTDLLAQGKADIKAGVEPTGFTEKGLRFTDGSTADADAVIWCTGFADRDSRDVVAEILGGKENSKHEKMQKIAASLDSTWGVDSEGEIRGMWKRHLRLDKYWVMGGYMQLHRWQSRTLALQIKASLEGILPPAYRETLTEGSVAE</sequence>
<reference evidence="4" key="1">
    <citation type="submission" date="2020-01" db="EMBL/GenBank/DDBJ databases">
        <title>Identification and distribution of gene clusters putatively required for synthesis of sphingolipid metabolism inhibitors in phylogenetically diverse species of the filamentous fungus Fusarium.</title>
        <authorList>
            <person name="Kim H.-S."/>
            <person name="Busman M."/>
            <person name="Brown D.W."/>
            <person name="Divon H."/>
            <person name="Uhlig S."/>
            <person name="Proctor R.H."/>
        </authorList>
    </citation>
    <scope>NUCLEOTIDE SEQUENCE</scope>
    <source>
        <strain evidence="4">NRRL 53441</strain>
    </source>
</reference>
<dbReference type="PANTHER" id="PTHR43539:SF68">
    <property type="entry name" value="FLAVIN-BINDING MONOOXYGENASE-LIKE PROTEIN (AFU_ORTHOLOGUE AFUA_4G09220)"/>
    <property type="match status" value="1"/>
</dbReference>
<dbReference type="Proteomes" id="UP000605986">
    <property type="component" value="Unassembled WGS sequence"/>
</dbReference>
<gene>
    <name evidence="4" type="ORF">F53441_4830</name>
</gene>